<evidence type="ECO:0000313" key="3">
    <source>
        <dbReference type="Proteomes" id="UP000198427"/>
    </source>
</evidence>
<dbReference type="AlphaFoldDB" id="A0AA94IRG4"/>
<gene>
    <name evidence="2" type="ORF">SAMN06265364_10247</name>
</gene>
<sequence length="57" mass="6413">MKRKDYVKPNTDILSLYTEEFMEYGFHARSGIHGSLDPGNDEPDPEDNTGGIDVQDP</sequence>
<proteinExistence type="predicted"/>
<protein>
    <submittedName>
        <fullName evidence="2">Uncharacterized protein</fullName>
    </submittedName>
</protein>
<evidence type="ECO:0000256" key="1">
    <source>
        <dbReference type="SAM" id="MobiDB-lite"/>
    </source>
</evidence>
<organism evidence="2 3">
    <name type="scientific">Prevotella jejuni</name>
    <dbReference type="NCBI Taxonomy" id="1177574"/>
    <lineage>
        <taxon>Bacteria</taxon>
        <taxon>Pseudomonadati</taxon>
        <taxon>Bacteroidota</taxon>
        <taxon>Bacteroidia</taxon>
        <taxon>Bacteroidales</taxon>
        <taxon>Prevotellaceae</taxon>
        <taxon>Prevotella</taxon>
    </lineage>
</organism>
<comment type="caution">
    <text evidence="2">The sequence shown here is derived from an EMBL/GenBank/DDBJ whole genome shotgun (WGS) entry which is preliminary data.</text>
</comment>
<evidence type="ECO:0000313" key="2">
    <source>
        <dbReference type="EMBL" id="SNR62907.1"/>
    </source>
</evidence>
<accession>A0AA94IRG4</accession>
<keyword evidence="3" id="KW-1185">Reference proteome</keyword>
<dbReference type="RefSeq" id="WP_167386051.1">
    <property type="nucleotide sequence ID" value="NZ_CP023863.1"/>
</dbReference>
<dbReference type="GeneID" id="94030771"/>
<reference evidence="2 3" key="1">
    <citation type="submission" date="2017-06" db="EMBL/GenBank/DDBJ databases">
        <authorList>
            <person name="Varghese N."/>
            <person name="Submissions S."/>
        </authorList>
    </citation>
    <scope>NUCLEOTIDE SEQUENCE [LARGE SCALE GENOMIC DNA]</scope>
    <source>
        <strain evidence="2 3">DSM 26989</strain>
    </source>
</reference>
<name>A0AA94IRG4_9BACT</name>
<dbReference type="Proteomes" id="UP000198427">
    <property type="component" value="Unassembled WGS sequence"/>
</dbReference>
<feature type="region of interest" description="Disordered" evidence="1">
    <location>
        <begin position="29"/>
        <end position="57"/>
    </location>
</feature>
<dbReference type="EMBL" id="FZNZ01000002">
    <property type="protein sequence ID" value="SNR62907.1"/>
    <property type="molecule type" value="Genomic_DNA"/>
</dbReference>